<dbReference type="Proteomes" id="UP000233565">
    <property type="component" value="Unassembled WGS sequence"/>
</dbReference>
<name>A0ABX4QUD5_9ACTN</name>
<protein>
    <submittedName>
        <fullName evidence="2">Uncharacterized protein</fullName>
    </submittedName>
</protein>
<evidence type="ECO:0000256" key="1">
    <source>
        <dbReference type="SAM" id="MobiDB-lite"/>
    </source>
</evidence>
<evidence type="ECO:0000313" key="2">
    <source>
        <dbReference type="EMBL" id="PKH37943.1"/>
    </source>
</evidence>
<gene>
    <name evidence="2" type="ORF">CXG46_21410</name>
</gene>
<accession>A0ABX4QUD5</accession>
<reference evidence="2 3" key="1">
    <citation type="submission" date="2017-12" db="EMBL/GenBank/DDBJ databases">
        <title>Pharmacopeia of the Arctic Ocean.</title>
        <authorList>
            <person name="Collins E."/>
            <person name="Ducluzeau A.-L."/>
        </authorList>
    </citation>
    <scope>NUCLEOTIDE SEQUENCE [LARGE SCALE GENOMIC DNA]</scope>
    <source>
        <strain evidence="2 3">DSM 23325</strain>
    </source>
</reference>
<organism evidence="2 3">
    <name type="scientific">Nocardioides alpinus</name>
    <dbReference type="NCBI Taxonomy" id="748909"/>
    <lineage>
        <taxon>Bacteria</taxon>
        <taxon>Bacillati</taxon>
        <taxon>Actinomycetota</taxon>
        <taxon>Actinomycetes</taxon>
        <taxon>Propionibacteriales</taxon>
        <taxon>Nocardioidaceae</taxon>
        <taxon>Nocardioides</taxon>
    </lineage>
</organism>
<sequence length="229" mass="23459">MRRGGLDEEGGRGPVRVGRRRREARRTGDRGGQGAGWAGRPGGVHEQRRLQLAEEHLVTRAAPGVAGELGHAAVRQPDLDPEQPGGTGDLLVRCAHRSVDLRLPEALGDSGGDVPGDHALRVADALGGTCVGDRAEAHPRGGLLADLAGGCVGGGHALRARRRRTGLVVVDQPGQGEGTGHHQACHHGGAEPPPGVCSALRVVAHASPCPVRLPSNKTAGAAGGSTDRR</sequence>
<feature type="region of interest" description="Disordered" evidence="1">
    <location>
        <begin position="1"/>
        <end position="48"/>
    </location>
</feature>
<feature type="compositionally biased region" description="Gly residues" evidence="1">
    <location>
        <begin position="30"/>
        <end position="42"/>
    </location>
</feature>
<comment type="caution">
    <text evidence="2">The sequence shown here is derived from an EMBL/GenBank/DDBJ whole genome shotgun (WGS) entry which is preliminary data.</text>
</comment>
<feature type="compositionally biased region" description="Basic and acidic residues" evidence="1">
    <location>
        <begin position="1"/>
        <end position="11"/>
    </location>
</feature>
<dbReference type="EMBL" id="PJBV01000035">
    <property type="protein sequence ID" value="PKH37943.1"/>
    <property type="molecule type" value="Genomic_DNA"/>
</dbReference>
<proteinExistence type="predicted"/>
<keyword evidence="3" id="KW-1185">Reference proteome</keyword>
<evidence type="ECO:0000313" key="3">
    <source>
        <dbReference type="Proteomes" id="UP000233565"/>
    </source>
</evidence>